<sequence length="121" mass="12154">MTDRQMNDTELEALFAAGRAVRATPSAALLARVMDDAMAETGARATPEPRPHGAPRGALAGLVAALGGWPALGGLATAGVVGIWIGYAAPGGLEAVTAAMLGSGYDVTDMVPSLDTYLTEG</sequence>
<dbReference type="EMBL" id="SLXP01000005">
    <property type="protein sequence ID" value="TCP41331.1"/>
    <property type="molecule type" value="Genomic_DNA"/>
</dbReference>
<accession>A0A4R2Q3V3</accession>
<organism evidence="1 2">
    <name type="scientific">Rhodovulum marinum</name>
    <dbReference type="NCBI Taxonomy" id="320662"/>
    <lineage>
        <taxon>Bacteria</taxon>
        <taxon>Pseudomonadati</taxon>
        <taxon>Pseudomonadota</taxon>
        <taxon>Alphaproteobacteria</taxon>
        <taxon>Rhodobacterales</taxon>
        <taxon>Paracoccaceae</taxon>
        <taxon>Rhodovulum</taxon>
    </lineage>
</organism>
<dbReference type="AlphaFoldDB" id="A0A4R2Q3V3"/>
<dbReference type="RefSeq" id="WP_132461905.1">
    <property type="nucleotide sequence ID" value="NZ_SLXP01000005.1"/>
</dbReference>
<proteinExistence type="predicted"/>
<evidence type="ECO:0000313" key="2">
    <source>
        <dbReference type="Proteomes" id="UP000294835"/>
    </source>
</evidence>
<evidence type="ECO:0008006" key="3">
    <source>
        <dbReference type="Google" id="ProtNLM"/>
    </source>
</evidence>
<evidence type="ECO:0000313" key="1">
    <source>
        <dbReference type="EMBL" id="TCP41331.1"/>
    </source>
</evidence>
<dbReference type="Proteomes" id="UP000294835">
    <property type="component" value="Unassembled WGS sequence"/>
</dbReference>
<keyword evidence="2" id="KW-1185">Reference proteome</keyword>
<comment type="caution">
    <text evidence="1">The sequence shown here is derived from an EMBL/GenBank/DDBJ whole genome shotgun (WGS) entry which is preliminary data.</text>
</comment>
<protein>
    <recommendedName>
        <fullName evidence="3">Dihydroorotate dehydrogenase</fullName>
    </recommendedName>
</protein>
<gene>
    <name evidence="1" type="ORF">EV662_10577</name>
</gene>
<name>A0A4R2Q3V3_9RHOB</name>
<dbReference type="OrthoDB" id="7863719at2"/>
<reference evidence="1 2" key="1">
    <citation type="submission" date="2019-03" db="EMBL/GenBank/DDBJ databases">
        <title>Genomic Encyclopedia of Type Strains, Phase IV (KMG-IV): sequencing the most valuable type-strain genomes for metagenomic binning, comparative biology and taxonomic classification.</title>
        <authorList>
            <person name="Goeker M."/>
        </authorList>
    </citation>
    <scope>NUCLEOTIDE SEQUENCE [LARGE SCALE GENOMIC DNA]</scope>
    <source>
        <strain evidence="1 2">DSM 18063</strain>
    </source>
</reference>